<accession>A0A9P5ZG92</accession>
<dbReference type="InterPro" id="IPR015590">
    <property type="entry name" value="Aldehyde_DH_dom"/>
</dbReference>
<keyword evidence="5" id="KW-1185">Reference proteome</keyword>
<dbReference type="GO" id="GO:0009450">
    <property type="term" value="P:gamma-aminobutyric acid catabolic process"/>
    <property type="evidence" value="ECO:0007669"/>
    <property type="project" value="TreeGrafter"/>
</dbReference>
<feature type="domain" description="Aldehyde dehydrogenase" evidence="3">
    <location>
        <begin position="40"/>
        <end position="116"/>
    </location>
</feature>
<dbReference type="InterPro" id="IPR016161">
    <property type="entry name" value="Ald_DH/histidinol_DH"/>
</dbReference>
<feature type="transmembrane region" description="Helical" evidence="2">
    <location>
        <begin position="6"/>
        <end position="23"/>
    </location>
</feature>
<dbReference type="GO" id="GO:0004777">
    <property type="term" value="F:succinate-semialdehyde dehydrogenase (NAD+) activity"/>
    <property type="evidence" value="ECO:0007669"/>
    <property type="project" value="TreeGrafter"/>
</dbReference>
<dbReference type="OrthoDB" id="310895at2759"/>
<reference evidence="4" key="1">
    <citation type="submission" date="2020-11" db="EMBL/GenBank/DDBJ databases">
        <authorList>
            <consortium name="DOE Joint Genome Institute"/>
            <person name="Ahrendt S."/>
            <person name="Riley R."/>
            <person name="Andreopoulos W."/>
            <person name="Labutti K."/>
            <person name="Pangilinan J."/>
            <person name="Ruiz-Duenas F.J."/>
            <person name="Barrasa J.M."/>
            <person name="Sanchez-Garcia M."/>
            <person name="Camarero S."/>
            <person name="Miyauchi S."/>
            <person name="Serrano A."/>
            <person name="Linde D."/>
            <person name="Babiker R."/>
            <person name="Drula E."/>
            <person name="Ayuso-Fernandez I."/>
            <person name="Pacheco R."/>
            <person name="Padilla G."/>
            <person name="Ferreira P."/>
            <person name="Barriuso J."/>
            <person name="Kellner H."/>
            <person name="Castanera R."/>
            <person name="Alfaro M."/>
            <person name="Ramirez L."/>
            <person name="Pisabarro A.G."/>
            <person name="Kuo A."/>
            <person name="Tritt A."/>
            <person name="Lipzen A."/>
            <person name="He G."/>
            <person name="Yan M."/>
            <person name="Ng V."/>
            <person name="Cullen D."/>
            <person name="Martin F."/>
            <person name="Rosso M.-N."/>
            <person name="Henrissat B."/>
            <person name="Hibbett D."/>
            <person name="Martinez A.T."/>
            <person name="Grigoriev I.V."/>
        </authorList>
    </citation>
    <scope>NUCLEOTIDE SEQUENCE</scope>
    <source>
        <strain evidence="4">ATCC 90797</strain>
    </source>
</reference>
<dbReference type="Proteomes" id="UP000807025">
    <property type="component" value="Unassembled WGS sequence"/>
</dbReference>
<gene>
    <name evidence="4" type="ORF">BDN71DRAFT_679195</name>
</gene>
<protein>
    <submittedName>
        <fullName evidence="4">Aldedh-domain-containing protein</fullName>
    </submittedName>
</protein>
<dbReference type="Gene3D" id="3.40.605.10">
    <property type="entry name" value="Aldehyde Dehydrogenase, Chain A, domain 1"/>
    <property type="match status" value="1"/>
</dbReference>
<comment type="caution">
    <text evidence="4">The sequence shown here is derived from an EMBL/GenBank/DDBJ whole genome shotgun (WGS) entry which is preliminary data.</text>
</comment>
<proteinExistence type="predicted"/>
<dbReference type="InterPro" id="IPR050740">
    <property type="entry name" value="Aldehyde_DH_Superfamily"/>
</dbReference>
<evidence type="ECO:0000256" key="1">
    <source>
        <dbReference type="ARBA" id="ARBA00023002"/>
    </source>
</evidence>
<dbReference type="Pfam" id="PF00171">
    <property type="entry name" value="Aldedh"/>
    <property type="match status" value="1"/>
</dbReference>
<dbReference type="PANTHER" id="PTHR43353:SF6">
    <property type="entry name" value="CYTOPLASMIC ALDEHYDE DEHYDROGENASE (EUROFUNG)"/>
    <property type="match status" value="1"/>
</dbReference>
<keyword evidence="2" id="KW-0472">Membrane</keyword>
<evidence type="ECO:0000313" key="4">
    <source>
        <dbReference type="EMBL" id="KAF9487174.1"/>
    </source>
</evidence>
<keyword evidence="2" id="KW-1133">Transmembrane helix</keyword>
<keyword evidence="2" id="KW-0812">Transmembrane</keyword>
<dbReference type="AlphaFoldDB" id="A0A9P5ZG92"/>
<dbReference type="SUPFAM" id="SSF53720">
    <property type="entry name" value="ALDH-like"/>
    <property type="match status" value="1"/>
</dbReference>
<sequence>MSADHVSLLMTGGGLMLVLRLVLTRRGAQGNSPKSRTDIPIFCWNTIVFKSSELSPRSQVIVADLFAEAGLPPEVLNIISISTDTALQLTAEIIAHPMVRKVALTGSERVGRILAMEGPQILEALRPRAWGQGTRRPADRPSTPRRM</sequence>
<evidence type="ECO:0000313" key="5">
    <source>
        <dbReference type="Proteomes" id="UP000807025"/>
    </source>
</evidence>
<evidence type="ECO:0000256" key="2">
    <source>
        <dbReference type="SAM" id="Phobius"/>
    </source>
</evidence>
<name>A0A9P5ZG92_PLEER</name>
<dbReference type="EMBL" id="MU154808">
    <property type="protein sequence ID" value="KAF9487174.1"/>
    <property type="molecule type" value="Genomic_DNA"/>
</dbReference>
<evidence type="ECO:0000259" key="3">
    <source>
        <dbReference type="Pfam" id="PF00171"/>
    </source>
</evidence>
<dbReference type="PANTHER" id="PTHR43353">
    <property type="entry name" value="SUCCINATE-SEMIALDEHYDE DEHYDROGENASE, MITOCHONDRIAL"/>
    <property type="match status" value="1"/>
</dbReference>
<keyword evidence="1" id="KW-0560">Oxidoreductase</keyword>
<dbReference type="InterPro" id="IPR016162">
    <property type="entry name" value="Ald_DH_N"/>
</dbReference>
<organism evidence="4 5">
    <name type="scientific">Pleurotus eryngii</name>
    <name type="common">Boletus of the steppes</name>
    <dbReference type="NCBI Taxonomy" id="5323"/>
    <lineage>
        <taxon>Eukaryota</taxon>
        <taxon>Fungi</taxon>
        <taxon>Dikarya</taxon>
        <taxon>Basidiomycota</taxon>
        <taxon>Agaricomycotina</taxon>
        <taxon>Agaricomycetes</taxon>
        <taxon>Agaricomycetidae</taxon>
        <taxon>Agaricales</taxon>
        <taxon>Pleurotineae</taxon>
        <taxon>Pleurotaceae</taxon>
        <taxon>Pleurotus</taxon>
    </lineage>
</organism>